<dbReference type="Gene3D" id="1.50.10.10">
    <property type="match status" value="1"/>
</dbReference>
<gene>
    <name evidence="3" type="ORF">GCM10009754_03060</name>
</gene>
<evidence type="ECO:0000256" key="1">
    <source>
        <dbReference type="ARBA" id="ARBA00022801"/>
    </source>
</evidence>
<dbReference type="EMBL" id="BAAANN010000001">
    <property type="protein sequence ID" value="GAA1939335.1"/>
    <property type="molecule type" value="Genomic_DNA"/>
</dbReference>
<dbReference type="Pfam" id="PF07470">
    <property type="entry name" value="Glyco_hydro_88"/>
    <property type="match status" value="1"/>
</dbReference>
<protein>
    <submittedName>
        <fullName evidence="3">Glycoside hydrolase family 88 protein</fullName>
    </submittedName>
</protein>
<dbReference type="SUPFAM" id="SSF48208">
    <property type="entry name" value="Six-hairpin glycosidases"/>
    <property type="match status" value="1"/>
</dbReference>
<dbReference type="PANTHER" id="PTHR36845">
    <property type="entry name" value="HYDROLASE, PUTATIVE (AFU_ORTHOLOGUE AFUA_7G05090)-RELATED"/>
    <property type="match status" value="1"/>
</dbReference>
<proteinExistence type="inferred from homology"/>
<evidence type="ECO:0000313" key="3">
    <source>
        <dbReference type="EMBL" id="GAA1939335.1"/>
    </source>
</evidence>
<keyword evidence="1 3" id="KW-0378">Hydrolase</keyword>
<keyword evidence="4" id="KW-1185">Reference proteome</keyword>
<comment type="similarity">
    <text evidence="2">Belongs to the glycosyl hydrolase 88 family.</text>
</comment>
<reference evidence="3 4" key="1">
    <citation type="journal article" date="2019" name="Int. J. Syst. Evol. Microbiol.">
        <title>The Global Catalogue of Microorganisms (GCM) 10K type strain sequencing project: providing services to taxonomists for standard genome sequencing and annotation.</title>
        <authorList>
            <consortium name="The Broad Institute Genomics Platform"/>
            <consortium name="The Broad Institute Genome Sequencing Center for Infectious Disease"/>
            <person name="Wu L."/>
            <person name="Ma J."/>
        </authorList>
    </citation>
    <scope>NUCLEOTIDE SEQUENCE [LARGE SCALE GENOMIC DNA]</scope>
    <source>
        <strain evidence="3 4">JCM 14545</strain>
    </source>
</reference>
<dbReference type="InterPro" id="IPR010905">
    <property type="entry name" value="Glyco_hydro_88"/>
</dbReference>
<comment type="caution">
    <text evidence="3">The sequence shown here is derived from an EMBL/GenBank/DDBJ whole genome shotgun (WGS) entry which is preliminary data.</text>
</comment>
<name>A0ABN2Q2J2_9PSEU</name>
<dbReference type="InterPro" id="IPR008928">
    <property type="entry name" value="6-hairpin_glycosidase_sf"/>
</dbReference>
<sequence>MLGTTAAALTVAGPASAEAAEAPSPGFEATADYAIAKLRAVAPAVTAFPVGTKFEKWTYSTSGDWVGGFWPGSLLLAWLYSGDERFRTYGLDSARKLAPRQHDTGTHDLGFLFTPSWVTAWRLTGDPFWRDGALRAADSLTKRYNANGHFIRAWGALDSQKDAGRVIMDTMMNLDLLAFASQQTGDRRYLDIAVEHASTTQRHFVRPDGSTPHVFDFDPATGAPIGPDTVQGYSPASCWSRGQAWGIYGFTTLHRRTGDPGFLATARNLADFALSSLTADHVPVWDYRAPQAPDDVKDASAGVIMACGLLDLAKATRQPRYADRARRIVDAVSRTCLTTRSTRAEAVVARCTRNRPGEDGVEISLPYADYYLFEALMRILRPREIAEALDL</sequence>
<dbReference type="GO" id="GO:0016787">
    <property type="term" value="F:hydrolase activity"/>
    <property type="evidence" value="ECO:0007669"/>
    <property type="project" value="UniProtKB-KW"/>
</dbReference>
<organism evidence="3 4">
    <name type="scientific">Amycolatopsis minnesotensis</name>
    <dbReference type="NCBI Taxonomy" id="337894"/>
    <lineage>
        <taxon>Bacteria</taxon>
        <taxon>Bacillati</taxon>
        <taxon>Actinomycetota</taxon>
        <taxon>Actinomycetes</taxon>
        <taxon>Pseudonocardiales</taxon>
        <taxon>Pseudonocardiaceae</taxon>
        <taxon>Amycolatopsis</taxon>
    </lineage>
</organism>
<dbReference type="Proteomes" id="UP001501116">
    <property type="component" value="Unassembled WGS sequence"/>
</dbReference>
<evidence type="ECO:0000313" key="4">
    <source>
        <dbReference type="Proteomes" id="UP001501116"/>
    </source>
</evidence>
<evidence type="ECO:0000256" key="2">
    <source>
        <dbReference type="ARBA" id="ARBA00038358"/>
    </source>
</evidence>
<dbReference type="InterPro" id="IPR052369">
    <property type="entry name" value="UG_Glycosaminoglycan_Hydrolase"/>
</dbReference>
<dbReference type="InterPro" id="IPR012341">
    <property type="entry name" value="6hp_glycosidase-like_sf"/>
</dbReference>
<dbReference type="PANTHER" id="PTHR36845:SF1">
    <property type="entry name" value="HYDROLASE, PUTATIVE (AFU_ORTHOLOGUE AFUA_7G05090)-RELATED"/>
    <property type="match status" value="1"/>
</dbReference>
<accession>A0ABN2Q2J2</accession>